<dbReference type="AlphaFoldDB" id="A0A5K3FWB5"/>
<dbReference type="WBParaSite" id="MCU_012467-RA">
    <property type="protein sequence ID" value="MCU_012467-RA"/>
    <property type="gene ID" value="MCU_012467"/>
</dbReference>
<accession>A0A5K3FWB5</accession>
<organism evidence="1">
    <name type="scientific">Mesocestoides corti</name>
    <name type="common">Flatworm</name>
    <dbReference type="NCBI Taxonomy" id="53468"/>
    <lineage>
        <taxon>Eukaryota</taxon>
        <taxon>Metazoa</taxon>
        <taxon>Spiralia</taxon>
        <taxon>Lophotrochozoa</taxon>
        <taxon>Platyhelminthes</taxon>
        <taxon>Cestoda</taxon>
        <taxon>Eucestoda</taxon>
        <taxon>Cyclophyllidea</taxon>
        <taxon>Mesocestoididae</taxon>
        <taxon>Mesocestoides</taxon>
    </lineage>
</organism>
<sequence length="44" mass="5115">GEVVRLLTSPVPCDEEMDVILRRILPRRTSFTFAALDDGRHYRI</sequence>
<reference evidence="1" key="1">
    <citation type="submission" date="2019-11" db="UniProtKB">
        <authorList>
            <consortium name="WormBaseParasite"/>
        </authorList>
    </citation>
    <scope>IDENTIFICATION</scope>
</reference>
<name>A0A5K3FWB5_MESCO</name>
<proteinExistence type="predicted"/>
<evidence type="ECO:0000313" key="1">
    <source>
        <dbReference type="WBParaSite" id="MCU_012467-RA"/>
    </source>
</evidence>
<protein>
    <submittedName>
        <fullName evidence="1">Transcriptional regulator</fullName>
    </submittedName>
</protein>